<dbReference type="Proteomes" id="UP000077671">
    <property type="component" value="Unassembled WGS sequence"/>
</dbReference>
<dbReference type="EMBL" id="LWDD02003778">
    <property type="protein sequence ID" value="KAE8236389.1"/>
    <property type="molecule type" value="Genomic_DNA"/>
</dbReference>
<name>A0A177UBD0_9BASI</name>
<evidence type="ECO:0000313" key="2">
    <source>
        <dbReference type="EMBL" id="KAE8236389.1"/>
    </source>
</evidence>
<comment type="caution">
    <text evidence="2">The sequence shown here is derived from an EMBL/GenBank/DDBJ whole genome shotgun (WGS) entry which is preliminary data.</text>
</comment>
<protein>
    <submittedName>
        <fullName evidence="2">Uncharacterized protein</fullName>
    </submittedName>
</protein>
<gene>
    <name evidence="2" type="ORF">A4X03_0g9454</name>
    <name evidence="1" type="ORF">JKIAZH3_G6772</name>
</gene>
<sequence>MPTSRNTKWPIHLSLTTDIVLGLANSKEYAHEVDSTVYDIREGEVDLKLSVWGRVPPTPGTYMINQCGLSTEPELKAVANEANCLRMIPEEVDGSLDGNPLLPNMLAYLNGIACIKALNDDKKGAILGGLTYQGKQHGWLS</sequence>
<evidence type="ECO:0000313" key="1">
    <source>
        <dbReference type="EMBL" id="CAD6902545.1"/>
    </source>
</evidence>
<dbReference type="EMBL" id="CAJHJG010000444">
    <property type="protein sequence ID" value="CAD6902545.1"/>
    <property type="molecule type" value="Genomic_DNA"/>
</dbReference>
<reference evidence="1" key="3">
    <citation type="submission" date="2020-10" db="EMBL/GenBank/DDBJ databases">
        <authorList>
            <person name="Sedaghatjoo S."/>
        </authorList>
    </citation>
    <scope>NUCLEOTIDE SEQUENCE</scope>
    <source>
        <strain evidence="1">AZH3</strain>
    </source>
</reference>
<reference evidence="2" key="1">
    <citation type="submission" date="2016-04" db="EMBL/GenBank/DDBJ databases">
        <authorList>
            <person name="Nguyen H.D."/>
            <person name="Kesanakurti P."/>
            <person name="Cullis J."/>
            <person name="Levesque C.A."/>
            <person name="Hambleton S."/>
        </authorList>
    </citation>
    <scope>NUCLEOTIDE SEQUENCE</scope>
    <source>
        <strain evidence="2">DAOMC 238032</strain>
    </source>
</reference>
<organism evidence="2 3">
    <name type="scientific">Tilletia caries</name>
    <name type="common">wheat bunt fungus</name>
    <dbReference type="NCBI Taxonomy" id="13290"/>
    <lineage>
        <taxon>Eukaryota</taxon>
        <taxon>Fungi</taxon>
        <taxon>Dikarya</taxon>
        <taxon>Basidiomycota</taxon>
        <taxon>Ustilaginomycotina</taxon>
        <taxon>Exobasidiomycetes</taxon>
        <taxon>Tilletiales</taxon>
        <taxon>Tilletiaceae</taxon>
        <taxon>Tilletia</taxon>
    </lineage>
</organism>
<accession>A0A177UBD0</accession>
<reference evidence="2" key="2">
    <citation type="journal article" date="2019" name="IMA Fungus">
        <title>Genome sequencing and comparison of five Tilletia species to identify candidate genes for the detection of regulated species infecting wheat.</title>
        <authorList>
            <person name="Nguyen H.D.T."/>
            <person name="Sultana T."/>
            <person name="Kesanakurti P."/>
            <person name="Hambleton S."/>
        </authorList>
    </citation>
    <scope>NUCLEOTIDE SEQUENCE</scope>
    <source>
        <strain evidence="2">DAOMC 238032</strain>
    </source>
</reference>
<evidence type="ECO:0000313" key="3">
    <source>
        <dbReference type="Proteomes" id="UP000077671"/>
    </source>
</evidence>
<keyword evidence="4" id="KW-1185">Reference proteome</keyword>
<dbReference type="AlphaFoldDB" id="A0A177UBD0"/>
<dbReference type="Proteomes" id="UP000836402">
    <property type="component" value="Unassembled WGS sequence"/>
</dbReference>
<proteinExistence type="predicted"/>
<evidence type="ECO:0000313" key="4">
    <source>
        <dbReference type="Proteomes" id="UP000836402"/>
    </source>
</evidence>